<reference evidence="1" key="1">
    <citation type="submission" date="2018-05" db="EMBL/GenBank/DDBJ databases">
        <title>Reclassification of Methylarcula marina and Methylarcula terricola as Paracoccus methylarcula sp.nov., comb.nov. and Paracoccus terricola comb.nov.</title>
        <authorList>
            <person name="Shmareva M.N."/>
            <person name="Doronina N.V."/>
            <person name="Vasilenko O.V."/>
            <person name="Tarlachkov S.V."/>
            <person name="Trotsenko Y.A."/>
        </authorList>
    </citation>
    <scope>NUCLEOTIDE SEQUENCE [LARGE SCALE GENOMIC DNA]</scope>
    <source>
        <strain evidence="1">VKM B-2159</strain>
    </source>
</reference>
<name>A0A3R7LP26_9RHOB</name>
<evidence type="ECO:0000313" key="2">
    <source>
        <dbReference type="Proteomes" id="UP000238137"/>
    </source>
</evidence>
<dbReference type="Proteomes" id="UP000238137">
    <property type="component" value="Unassembled WGS sequence"/>
</dbReference>
<protein>
    <submittedName>
        <fullName evidence="1">Uncharacterized protein</fullName>
    </submittedName>
</protein>
<sequence length="107" mass="11385">MTTDGTIGGSRIELRGIDCNVIFQNREVKDFADTAKGPVGRDMFLTPDGTQCLDHLAAGNFADQSITQSREDIGEHGIPALVDGPLASEAEPLALEPIACDLPEWGC</sequence>
<proteinExistence type="predicted"/>
<evidence type="ECO:0000313" key="1">
    <source>
        <dbReference type="EMBL" id="RNF33928.1"/>
    </source>
</evidence>
<dbReference type="AlphaFoldDB" id="A0A3R7LP26"/>
<keyword evidence="2" id="KW-1185">Reference proteome</keyword>
<comment type="caution">
    <text evidence="1">The sequence shown here is derived from an EMBL/GenBank/DDBJ whole genome shotgun (WGS) entry which is preliminary data.</text>
</comment>
<gene>
    <name evidence="1" type="ORF">A7A09_013500</name>
</gene>
<organism evidence="1 2">
    <name type="scientific">Paracoccus methylarcula</name>
    <dbReference type="NCBI Taxonomy" id="72022"/>
    <lineage>
        <taxon>Bacteria</taxon>
        <taxon>Pseudomonadati</taxon>
        <taxon>Pseudomonadota</taxon>
        <taxon>Alphaproteobacteria</taxon>
        <taxon>Rhodobacterales</taxon>
        <taxon>Paracoccaceae</taxon>
        <taxon>Paracoccus</taxon>
    </lineage>
</organism>
<accession>A0A3R7LP26</accession>
<dbReference type="EMBL" id="PXNQ02000008">
    <property type="protein sequence ID" value="RNF33928.1"/>
    <property type="molecule type" value="Genomic_DNA"/>
</dbReference>